<name>A0AAD9H3D7_9PEZI</name>
<protein>
    <submittedName>
        <fullName evidence="1">Uncharacterized protein</fullName>
    </submittedName>
</protein>
<accession>A0AAD9H3D7</accession>
<evidence type="ECO:0000313" key="2">
    <source>
        <dbReference type="Proteomes" id="UP001232148"/>
    </source>
</evidence>
<proteinExistence type="predicted"/>
<comment type="caution">
    <text evidence="1">The sequence shown here is derived from an EMBL/GenBank/DDBJ whole genome shotgun (WGS) entry which is preliminary data.</text>
</comment>
<organism evidence="1 2">
    <name type="scientific">Colletotrichum zoysiae</name>
    <dbReference type="NCBI Taxonomy" id="1216348"/>
    <lineage>
        <taxon>Eukaryota</taxon>
        <taxon>Fungi</taxon>
        <taxon>Dikarya</taxon>
        <taxon>Ascomycota</taxon>
        <taxon>Pezizomycotina</taxon>
        <taxon>Sordariomycetes</taxon>
        <taxon>Hypocreomycetidae</taxon>
        <taxon>Glomerellales</taxon>
        <taxon>Glomerellaceae</taxon>
        <taxon>Colletotrichum</taxon>
        <taxon>Colletotrichum graminicola species complex</taxon>
    </lineage>
</organism>
<gene>
    <name evidence="1" type="ORF">LX32DRAFT_716407</name>
</gene>
<keyword evidence="2" id="KW-1185">Reference proteome</keyword>
<dbReference type="EMBL" id="MU843214">
    <property type="protein sequence ID" value="KAK2020572.1"/>
    <property type="molecule type" value="Genomic_DNA"/>
</dbReference>
<evidence type="ECO:0000313" key="1">
    <source>
        <dbReference type="EMBL" id="KAK2020572.1"/>
    </source>
</evidence>
<dbReference type="AlphaFoldDB" id="A0AAD9H3D7"/>
<reference evidence="1" key="1">
    <citation type="submission" date="2021-06" db="EMBL/GenBank/DDBJ databases">
        <title>Comparative genomics, transcriptomics and evolutionary studies reveal genomic signatures of adaptation to plant cell wall in hemibiotrophic fungi.</title>
        <authorList>
            <consortium name="DOE Joint Genome Institute"/>
            <person name="Baroncelli R."/>
            <person name="Diaz J.F."/>
            <person name="Benocci T."/>
            <person name="Peng M."/>
            <person name="Battaglia E."/>
            <person name="Haridas S."/>
            <person name="Andreopoulos W."/>
            <person name="Labutti K."/>
            <person name="Pangilinan J."/>
            <person name="Floch G.L."/>
            <person name="Makela M.R."/>
            <person name="Henrissat B."/>
            <person name="Grigoriev I.V."/>
            <person name="Crouch J.A."/>
            <person name="De Vries R.P."/>
            <person name="Sukno S.A."/>
            <person name="Thon M.R."/>
        </authorList>
    </citation>
    <scope>NUCLEOTIDE SEQUENCE</scope>
    <source>
        <strain evidence="1">MAFF235873</strain>
    </source>
</reference>
<dbReference type="Proteomes" id="UP001232148">
    <property type="component" value="Unassembled WGS sequence"/>
</dbReference>
<dbReference type="Gene3D" id="3.40.50.720">
    <property type="entry name" value="NAD(P)-binding Rossmann-like Domain"/>
    <property type="match status" value="1"/>
</dbReference>
<sequence length="118" mass="12700">MLADSLCGNIWRRLTHYGGGMGFLGVSKAQSSSAGAPFGSAISPDVAFPIASFFRKELSFRGGAVDPKQYASVLIDLITSGKARPSFVISAAIGIEDAGYYGRFYRQEEVKVVIQFPR</sequence>
<dbReference type="Gene3D" id="3.90.180.10">
    <property type="entry name" value="Medium-chain alcohol dehydrogenases, catalytic domain"/>
    <property type="match status" value="1"/>
</dbReference>